<gene>
    <name evidence="2" type="ORF">GJR96_09295</name>
</gene>
<feature type="transmembrane region" description="Helical" evidence="1">
    <location>
        <begin position="87"/>
        <end position="110"/>
    </location>
</feature>
<dbReference type="RefSeq" id="WP_151162686.1">
    <property type="nucleotide sequence ID" value="NZ_WKJO01000001.1"/>
</dbReference>
<keyword evidence="1" id="KW-0472">Membrane</keyword>
<evidence type="ECO:0000256" key="1">
    <source>
        <dbReference type="SAM" id="Phobius"/>
    </source>
</evidence>
<reference evidence="2 3" key="1">
    <citation type="submission" date="2019-11" db="EMBL/GenBank/DDBJ databases">
        <title>Whole genome sequence of Haloferax sp. MBLA0076.</title>
        <authorList>
            <person name="Seo M.-J."/>
            <person name="Cho E.-S."/>
        </authorList>
    </citation>
    <scope>NUCLEOTIDE SEQUENCE [LARGE SCALE GENOMIC DNA]</scope>
    <source>
        <strain evidence="2 3">MBLA0076</strain>
    </source>
</reference>
<dbReference type="EMBL" id="WKJO01000001">
    <property type="protein sequence ID" value="MRX22148.1"/>
    <property type="molecule type" value="Genomic_DNA"/>
</dbReference>
<name>A0A6A8GG67_9EURY</name>
<organism evidence="2 3">
    <name type="scientific">Haloferax litoreum</name>
    <dbReference type="NCBI Taxonomy" id="2666140"/>
    <lineage>
        <taxon>Archaea</taxon>
        <taxon>Methanobacteriati</taxon>
        <taxon>Methanobacteriota</taxon>
        <taxon>Stenosarchaea group</taxon>
        <taxon>Halobacteria</taxon>
        <taxon>Halobacteriales</taxon>
        <taxon>Haloferacaceae</taxon>
        <taxon>Haloferax</taxon>
    </lineage>
</organism>
<evidence type="ECO:0000313" key="2">
    <source>
        <dbReference type="EMBL" id="MRX22148.1"/>
    </source>
</evidence>
<feature type="transmembrane region" description="Helical" evidence="1">
    <location>
        <begin position="20"/>
        <end position="41"/>
    </location>
</feature>
<comment type="caution">
    <text evidence="2">The sequence shown here is derived from an EMBL/GenBank/DDBJ whole genome shotgun (WGS) entry which is preliminary data.</text>
</comment>
<sequence>MSSDAAQYVAEDGSIRVQRLVGTLLAAAVTLFGAVQIELLSTLVGAQVALIDFVGRLLTTFVTNALGESAGLVTDSWRAAAVAAVEFGPFAPVLMALEAIAVLLIVVTIWDRRGAIW</sequence>
<keyword evidence="1" id="KW-0812">Transmembrane</keyword>
<keyword evidence="3" id="KW-1185">Reference proteome</keyword>
<dbReference type="Proteomes" id="UP000439022">
    <property type="component" value="Unassembled WGS sequence"/>
</dbReference>
<proteinExistence type="predicted"/>
<protein>
    <submittedName>
        <fullName evidence="2">Uncharacterized protein</fullName>
    </submittedName>
</protein>
<accession>A0A6A8GG67</accession>
<dbReference type="AlphaFoldDB" id="A0A6A8GG67"/>
<evidence type="ECO:0000313" key="3">
    <source>
        <dbReference type="Proteomes" id="UP000439022"/>
    </source>
</evidence>
<keyword evidence="1" id="KW-1133">Transmembrane helix</keyword>